<dbReference type="CDD" id="cd17765">
    <property type="entry name" value="PNP_ThPNP_like"/>
    <property type="match status" value="1"/>
</dbReference>
<name>W0NQ66_9ZZZZ</name>
<evidence type="ECO:0000259" key="4">
    <source>
        <dbReference type="Pfam" id="PF01048"/>
    </source>
</evidence>
<evidence type="ECO:0000256" key="1">
    <source>
        <dbReference type="ARBA" id="ARBA00010456"/>
    </source>
</evidence>
<evidence type="ECO:0000256" key="3">
    <source>
        <dbReference type="ARBA" id="ARBA00022679"/>
    </source>
</evidence>
<dbReference type="EMBL" id="KF715620">
    <property type="protein sequence ID" value="AHG52932.1"/>
    <property type="molecule type" value="Genomic_DNA"/>
</dbReference>
<dbReference type="PROSITE" id="PS01232">
    <property type="entry name" value="PNP_UDP_1"/>
    <property type="match status" value="1"/>
</dbReference>
<sequence>MPIHLRAEPGDYAEGCLLPGDPLRAKYIAETFFADPVEIPPERGMLGYTGTSRGTRVSVQSSGMGCPSAGIVIEELVQLGVKKLLRVGTCGGLQPDLNTGDLIVAVSATPADATVTHLIGGEPHAPTADWELVHGAVHHAKALDKKVRVGGVVSSDVLYNPDGGQYQRWSDRGILAVEMEAAMLFTLGALRKIQAGCLLIVSDVVVEGEFKRITDEEMRAAVDQMTELALVTLADDH</sequence>
<dbReference type="InterPro" id="IPR018016">
    <property type="entry name" value="Nucleoside_phosphorylase_CS"/>
</dbReference>
<evidence type="ECO:0000256" key="2">
    <source>
        <dbReference type="ARBA" id="ARBA00022676"/>
    </source>
</evidence>
<feature type="domain" description="Nucleoside phosphorylase" evidence="4">
    <location>
        <begin position="17"/>
        <end position="221"/>
    </location>
</feature>
<accession>W0NQ66</accession>
<proteinExistence type="inferred from homology"/>
<dbReference type="InterPro" id="IPR000845">
    <property type="entry name" value="Nucleoside_phosphorylase_d"/>
</dbReference>
<dbReference type="GO" id="GO:0004731">
    <property type="term" value="F:purine-nucleoside phosphorylase activity"/>
    <property type="evidence" value="ECO:0007669"/>
    <property type="project" value="UniProtKB-EC"/>
</dbReference>
<gene>
    <name evidence="5" type="primary">deoD</name>
    <name evidence="5" type="ORF">META_00006</name>
</gene>
<dbReference type="PANTHER" id="PTHR43691:SF11">
    <property type="entry name" value="FI09636P-RELATED"/>
    <property type="match status" value="1"/>
</dbReference>
<keyword evidence="2 5" id="KW-0328">Glycosyltransferase</keyword>
<comment type="similarity">
    <text evidence="1">Belongs to the PNP/UDP phosphorylase family.</text>
</comment>
<dbReference type="SUPFAM" id="SSF53167">
    <property type="entry name" value="Purine and uridine phosphorylases"/>
    <property type="match status" value="1"/>
</dbReference>
<dbReference type="Pfam" id="PF01048">
    <property type="entry name" value="PNP_UDP_1"/>
    <property type="match status" value="1"/>
</dbReference>
<dbReference type="EC" id="2.4.2.1" evidence="5"/>
<dbReference type="GO" id="GO:0009164">
    <property type="term" value="P:nucleoside catabolic process"/>
    <property type="evidence" value="ECO:0007669"/>
    <property type="project" value="UniProtKB-ARBA"/>
</dbReference>
<dbReference type="Gene3D" id="3.40.50.1580">
    <property type="entry name" value="Nucleoside phosphorylase domain"/>
    <property type="match status" value="1"/>
</dbReference>
<protein>
    <submittedName>
        <fullName evidence="5">Purine nucleoside phosphorylase DeoD-type</fullName>
        <ecNumber evidence="5">2.4.2.1</ecNumber>
    </submittedName>
</protein>
<dbReference type="AlphaFoldDB" id="W0NQ66"/>
<dbReference type="InterPro" id="IPR035994">
    <property type="entry name" value="Nucleoside_phosphorylase_sf"/>
</dbReference>
<reference evidence="5" key="1">
    <citation type="submission" date="2013-09" db="EMBL/GenBank/DDBJ databases">
        <title>Novel inorganic pyrophosphatase from soil metagenomic and family and subfamily prediction.</title>
        <authorList>
            <person name="Rodrigues G.R."/>
            <person name="Val-Moraes S.P."/>
            <person name="Varani A.M."/>
            <person name="Lemos E.G.M."/>
            <person name="Pizauro J.M."/>
        </authorList>
    </citation>
    <scope>NUCLEOTIDE SEQUENCE</scope>
</reference>
<dbReference type="PANTHER" id="PTHR43691">
    <property type="entry name" value="URIDINE PHOSPHORYLASE"/>
    <property type="match status" value="1"/>
</dbReference>
<evidence type="ECO:0000313" key="5">
    <source>
        <dbReference type="EMBL" id="AHG52932.1"/>
    </source>
</evidence>
<organism evidence="5">
    <name type="scientific">uncultured organism</name>
    <dbReference type="NCBI Taxonomy" id="155900"/>
    <lineage>
        <taxon>unclassified sequences</taxon>
        <taxon>environmental samples</taxon>
    </lineage>
</organism>
<keyword evidence="3 5" id="KW-0808">Transferase</keyword>